<dbReference type="EMBL" id="VUMX01000037">
    <property type="protein sequence ID" value="MST87820.1"/>
    <property type="molecule type" value="Genomic_DNA"/>
</dbReference>
<organism evidence="2 3">
    <name type="scientific">Lactobacillus porci</name>
    <dbReference type="NCBI Taxonomy" id="2012477"/>
    <lineage>
        <taxon>Bacteria</taxon>
        <taxon>Bacillati</taxon>
        <taxon>Bacillota</taxon>
        <taxon>Bacilli</taxon>
        <taxon>Lactobacillales</taxon>
        <taxon>Lactobacillaceae</taxon>
        <taxon>Lactobacillus</taxon>
    </lineage>
</organism>
<dbReference type="PANTHER" id="PTHR33121:SF79">
    <property type="entry name" value="CYCLIC DI-GMP PHOSPHODIESTERASE PDED-RELATED"/>
    <property type="match status" value="1"/>
</dbReference>
<dbReference type="Gene3D" id="3.20.20.450">
    <property type="entry name" value="EAL domain"/>
    <property type="match status" value="1"/>
</dbReference>
<name>A0A6A8MG83_9LACO</name>
<evidence type="ECO:0000313" key="3">
    <source>
        <dbReference type="Proteomes" id="UP000438120"/>
    </source>
</evidence>
<dbReference type="InterPro" id="IPR050706">
    <property type="entry name" value="Cyclic-di-GMP_PDE-like"/>
</dbReference>
<protein>
    <submittedName>
        <fullName evidence="2">EAL domain-containing protein</fullName>
    </submittedName>
</protein>
<dbReference type="OrthoDB" id="2624050at2"/>
<reference evidence="2 3" key="1">
    <citation type="submission" date="2019-08" db="EMBL/GenBank/DDBJ databases">
        <title>In-depth cultivation of the pig gut microbiome towards novel bacterial diversity and tailored functional studies.</title>
        <authorList>
            <person name="Wylensek D."/>
            <person name="Hitch T.C.A."/>
            <person name="Clavel T."/>
        </authorList>
    </citation>
    <scope>NUCLEOTIDE SEQUENCE [LARGE SCALE GENOMIC DNA]</scope>
    <source>
        <strain evidence="2 3">Bifido-178-WT-2B</strain>
    </source>
</reference>
<dbReference type="SMART" id="SM00052">
    <property type="entry name" value="EAL"/>
    <property type="match status" value="1"/>
</dbReference>
<dbReference type="Proteomes" id="UP000438120">
    <property type="component" value="Unassembled WGS sequence"/>
</dbReference>
<accession>A0A6A8MG83</accession>
<dbReference type="AlphaFoldDB" id="A0A6A8MG83"/>
<dbReference type="GO" id="GO:0071111">
    <property type="term" value="F:cyclic-guanylate-specific phosphodiesterase activity"/>
    <property type="evidence" value="ECO:0007669"/>
    <property type="project" value="InterPro"/>
</dbReference>
<dbReference type="InterPro" id="IPR035919">
    <property type="entry name" value="EAL_sf"/>
</dbReference>
<dbReference type="PROSITE" id="PS50883">
    <property type="entry name" value="EAL"/>
    <property type="match status" value="1"/>
</dbReference>
<evidence type="ECO:0000313" key="2">
    <source>
        <dbReference type="EMBL" id="MST87820.1"/>
    </source>
</evidence>
<dbReference type="PANTHER" id="PTHR33121">
    <property type="entry name" value="CYCLIC DI-GMP PHOSPHODIESTERASE PDEF"/>
    <property type="match status" value="1"/>
</dbReference>
<sequence>MPSKSSIDDAHRTTELLNTIDRAAGAVPPFKKKETVGIYDGELAKAEEVRVHVLNTIDEATKADWLKNYYQPVIDIQSGKLHECEALSRWIDPQYGFLTPDKFIPVLEENRTIYKVDLHNLERYGKDTQELRKKGKDIFPISFNISRTDLETIDVFSAIEQIVNDYQLDRSKLHVEITESALNDNSDAMIRAVNKFHELGYEVWMDDFGSGYSSLNVLKDYHFDVIKIDMIFLRNFDERSQEIIKSVCEMAKGLGIQTVCEGVETQAEFDFLKETGCDYAQGFLFSPPIPLKEVYSKLGQRM</sequence>
<keyword evidence="3" id="KW-1185">Reference proteome</keyword>
<gene>
    <name evidence="2" type="ORF">FYJ62_09420</name>
</gene>
<dbReference type="Pfam" id="PF00563">
    <property type="entry name" value="EAL"/>
    <property type="match status" value="1"/>
</dbReference>
<evidence type="ECO:0000259" key="1">
    <source>
        <dbReference type="PROSITE" id="PS50883"/>
    </source>
</evidence>
<comment type="caution">
    <text evidence="2">The sequence shown here is derived from an EMBL/GenBank/DDBJ whole genome shotgun (WGS) entry which is preliminary data.</text>
</comment>
<dbReference type="SUPFAM" id="SSF141868">
    <property type="entry name" value="EAL domain-like"/>
    <property type="match status" value="1"/>
</dbReference>
<dbReference type="CDD" id="cd01948">
    <property type="entry name" value="EAL"/>
    <property type="match status" value="1"/>
</dbReference>
<dbReference type="InterPro" id="IPR001633">
    <property type="entry name" value="EAL_dom"/>
</dbReference>
<proteinExistence type="predicted"/>
<feature type="domain" description="EAL" evidence="1">
    <location>
        <begin position="50"/>
        <end position="302"/>
    </location>
</feature>